<dbReference type="GO" id="GO:0022625">
    <property type="term" value="C:cytosolic large ribosomal subunit"/>
    <property type="evidence" value="ECO:0007669"/>
    <property type="project" value="InterPro"/>
</dbReference>
<dbReference type="InterPro" id="IPR004038">
    <property type="entry name" value="Ribosomal_eL8/eL30/eS12/Gad45"/>
</dbReference>
<dbReference type="NCBIfam" id="NF002172">
    <property type="entry name" value="PRK01018.1"/>
    <property type="match status" value="1"/>
</dbReference>
<keyword evidence="9" id="KW-1185">Reference proteome</keyword>
<proteinExistence type="inferred from homology"/>
<dbReference type="Proteomes" id="UP000070284">
    <property type="component" value="Unassembled WGS sequence"/>
</dbReference>
<dbReference type="PANTHER" id="PTHR11449">
    <property type="entry name" value="RIBOSOMAL PROTEIN L30"/>
    <property type="match status" value="1"/>
</dbReference>
<keyword evidence="3 5" id="KW-0687">Ribonucleoprotein</keyword>
<dbReference type="InterPro" id="IPR039109">
    <property type="entry name" value="Ribosomal_eL30-like"/>
</dbReference>
<organism evidence="8 9">
    <name type="scientific">candidate division MSBL1 archaeon SCGC-AAA259E19</name>
    <dbReference type="NCBI Taxonomy" id="1698264"/>
    <lineage>
        <taxon>Archaea</taxon>
        <taxon>Methanobacteriati</taxon>
        <taxon>Methanobacteriota</taxon>
        <taxon>candidate division MSBL1</taxon>
    </lineage>
</organism>
<feature type="compositionally biased region" description="Basic and acidic residues" evidence="6">
    <location>
        <begin position="1"/>
        <end position="12"/>
    </location>
</feature>
<evidence type="ECO:0000256" key="6">
    <source>
        <dbReference type="SAM" id="MobiDB-lite"/>
    </source>
</evidence>
<evidence type="ECO:0000259" key="7">
    <source>
        <dbReference type="Pfam" id="PF01248"/>
    </source>
</evidence>
<evidence type="ECO:0000256" key="4">
    <source>
        <dbReference type="ARBA" id="ARBA00035231"/>
    </source>
</evidence>
<protein>
    <recommendedName>
        <fullName evidence="4 5">Large ribosomal subunit protein eL30</fullName>
    </recommendedName>
</protein>
<gene>
    <name evidence="5" type="primary">rpl30e</name>
    <name evidence="8" type="ORF">AKJ65_02780</name>
</gene>
<dbReference type="GO" id="GO:0003735">
    <property type="term" value="F:structural constituent of ribosome"/>
    <property type="evidence" value="ECO:0007669"/>
    <property type="project" value="InterPro"/>
</dbReference>
<dbReference type="InterPro" id="IPR022991">
    <property type="entry name" value="Ribosomal_eL30_CS"/>
</dbReference>
<dbReference type="GO" id="GO:0006412">
    <property type="term" value="P:translation"/>
    <property type="evidence" value="ECO:0007669"/>
    <property type="project" value="UniProtKB-UniRule"/>
</dbReference>
<dbReference type="InterPro" id="IPR029064">
    <property type="entry name" value="Ribosomal_eL30-like_sf"/>
</dbReference>
<feature type="domain" description="Ribosomal protein eL8/eL30/eS12/Gadd45" evidence="7">
    <location>
        <begin position="2"/>
        <end position="93"/>
    </location>
</feature>
<keyword evidence="2 5" id="KW-0689">Ribosomal protein</keyword>
<evidence type="ECO:0000256" key="2">
    <source>
        <dbReference type="ARBA" id="ARBA00022980"/>
    </source>
</evidence>
<sequence length="106" mass="11491">MDVNEELRETENSGKIVLGSNETLDATRSGESKLTILSTTCPAQVEKDIRKCSVKEKVPLYYYPGGAEELGLALGKPFLVSAMAIVDTGDSNIQELGDVLNEDQLE</sequence>
<dbReference type="InterPro" id="IPR000231">
    <property type="entry name" value="Ribosomal_eL30"/>
</dbReference>
<reference evidence="8 9" key="1">
    <citation type="journal article" date="2016" name="Sci. Rep.">
        <title>Metabolic traits of an uncultured archaeal lineage -MSBL1- from brine pools of the Red Sea.</title>
        <authorList>
            <person name="Mwirichia R."/>
            <person name="Alam I."/>
            <person name="Rashid M."/>
            <person name="Vinu M."/>
            <person name="Ba-Alawi W."/>
            <person name="Anthony Kamau A."/>
            <person name="Kamanda Ngugi D."/>
            <person name="Goker M."/>
            <person name="Klenk H.P."/>
            <person name="Bajic V."/>
            <person name="Stingl U."/>
        </authorList>
    </citation>
    <scope>NUCLEOTIDE SEQUENCE [LARGE SCALE GENOMIC DNA]</scope>
    <source>
        <strain evidence="8">SCGC-AAA259E19</strain>
    </source>
</reference>
<dbReference type="GO" id="GO:0003723">
    <property type="term" value="F:RNA binding"/>
    <property type="evidence" value="ECO:0007669"/>
    <property type="project" value="InterPro"/>
</dbReference>
<evidence type="ECO:0000256" key="1">
    <source>
        <dbReference type="ARBA" id="ARBA00007326"/>
    </source>
</evidence>
<evidence type="ECO:0000256" key="5">
    <source>
        <dbReference type="HAMAP-Rule" id="MF_00481"/>
    </source>
</evidence>
<dbReference type="PROSITE" id="PS00993">
    <property type="entry name" value="RIBOSOMAL_L30E_2"/>
    <property type="match status" value="1"/>
</dbReference>
<dbReference type="SUPFAM" id="SSF55315">
    <property type="entry name" value="L30e-like"/>
    <property type="match status" value="1"/>
</dbReference>
<comment type="similarity">
    <text evidence="1 5">Belongs to the eukaryotic ribosomal protein eL30 family.</text>
</comment>
<accession>A0A133ULE9</accession>
<dbReference type="Pfam" id="PF01248">
    <property type="entry name" value="Ribosomal_L7Ae"/>
    <property type="match status" value="1"/>
</dbReference>
<evidence type="ECO:0000313" key="9">
    <source>
        <dbReference type="Proteomes" id="UP000070284"/>
    </source>
</evidence>
<dbReference type="AlphaFoldDB" id="A0A133ULE9"/>
<dbReference type="Gene3D" id="3.30.1330.30">
    <property type="match status" value="1"/>
</dbReference>
<evidence type="ECO:0000256" key="3">
    <source>
        <dbReference type="ARBA" id="ARBA00023274"/>
    </source>
</evidence>
<comment type="caution">
    <text evidence="8">The sequence shown here is derived from an EMBL/GenBank/DDBJ whole genome shotgun (WGS) entry which is preliminary data.</text>
</comment>
<feature type="region of interest" description="Disordered" evidence="6">
    <location>
        <begin position="1"/>
        <end position="22"/>
    </location>
</feature>
<evidence type="ECO:0000313" key="8">
    <source>
        <dbReference type="EMBL" id="KXA95021.1"/>
    </source>
</evidence>
<name>A0A133ULE9_9EURY</name>
<dbReference type="EMBL" id="LHXO01000028">
    <property type="protein sequence ID" value="KXA95021.1"/>
    <property type="molecule type" value="Genomic_DNA"/>
</dbReference>
<dbReference type="HAMAP" id="MF_00481">
    <property type="entry name" value="Ribosomal_eL30"/>
    <property type="match status" value="1"/>
</dbReference>